<keyword evidence="2" id="KW-0472">Membrane</keyword>
<protein>
    <submittedName>
        <fullName evidence="4">Acyl-CoA desaturase</fullName>
        <ecNumber evidence="4">1.14.19.-</ecNumber>
    </submittedName>
</protein>
<evidence type="ECO:0000259" key="3">
    <source>
        <dbReference type="Pfam" id="PF00487"/>
    </source>
</evidence>
<evidence type="ECO:0000256" key="2">
    <source>
        <dbReference type="SAM" id="Phobius"/>
    </source>
</evidence>
<evidence type="ECO:0000313" key="5">
    <source>
        <dbReference type="Proteomes" id="UP001555826"/>
    </source>
</evidence>
<feature type="transmembrane region" description="Helical" evidence="2">
    <location>
        <begin position="76"/>
        <end position="101"/>
    </location>
</feature>
<dbReference type="EC" id="1.14.19.-" evidence="4"/>
<feature type="compositionally biased region" description="Polar residues" evidence="1">
    <location>
        <begin position="17"/>
        <end position="31"/>
    </location>
</feature>
<dbReference type="Pfam" id="PF00487">
    <property type="entry name" value="FA_desaturase"/>
    <property type="match status" value="1"/>
</dbReference>
<dbReference type="InterPro" id="IPR012171">
    <property type="entry name" value="Fatty_acid_desaturase"/>
</dbReference>
<dbReference type="Proteomes" id="UP001555826">
    <property type="component" value="Unassembled WGS sequence"/>
</dbReference>
<accession>A0ABV3PDR9</accession>
<evidence type="ECO:0000313" key="4">
    <source>
        <dbReference type="EMBL" id="MEW9267785.1"/>
    </source>
</evidence>
<organism evidence="4 5">
    <name type="scientific">Kineococcus endophyticus</name>
    <dbReference type="NCBI Taxonomy" id="1181883"/>
    <lineage>
        <taxon>Bacteria</taxon>
        <taxon>Bacillati</taxon>
        <taxon>Actinomycetota</taxon>
        <taxon>Actinomycetes</taxon>
        <taxon>Kineosporiales</taxon>
        <taxon>Kineosporiaceae</taxon>
        <taxon>Kineococcus</taxon>
    </lineage>
</organism>
<feature type="domain" description="Fatty acid desaturase" evidence="3">
    <location>
        <begin position="76"/>
        <end position="343"/>
    </location>
</feature>
<dbReference type="EMBL" id="JBFNQN010000024">
    <property type="protein sequence ID" value="MEW9267785.1"/>
    <property type="molecule type" value="Genomic_DNA"/>
</dbReference>
<name>A0ABV3PDR9_9ACTN</name>
<feature type="transmembrane region" description="Helical" evidence="2">
    <location>
        <begin position="52"/>
        <end position="70"/>
    </location>
</feature>
<dbReference type="RefSeq" id="WP_367641270.1">
    <property type="nucleotide sequence ID" value="NZ_JBFNQN010000024.1"/>
</dbReference>
<dbReference type="InterPro" id="IPR005804">
    <property type="entry name" value="FA_desaturase_dom"/>
</dbReference>
<gene>
    <name evidence="4" type="ORF">AB1207_23840</name>
</gene>
<dbReference type="PANTHER" id="PTHR19353">
    <property type="entry name" value="FATTY ACID DESATURASE 2"/>
    <property type="match status" value="1"/>
</dbReference>
<dbReference type="PANTHER" id="PTHR19353:SF19">
    <property type="entry name" value="DELTA(5) FATTY ACID DESATURASE C-RELATED"/>
    <property type="match status" value="1"/>
</dbReference>
<dbReference type="GO" id="GO:0016491">
    <property type="term" value="F:oxidoreductase activity"/>
    <property type="evidence" value="ECO:0007669"/>
    <property type="project" value="UniProtKB-KW"/>
</dbReference>
<proteinExistence type="predicted"/>
<comment type="caution">
    <text evidence="4">The sequence shown here is derived from an EMBL/GenBank/DDBJ whole genome shotgun (WGS) entry which is preliminary data.</text>
</comment>
<keyword evidence="2" id="KW-0812">Transmembrane</keyword>
<keyword evidence="4" id="KW-0560">Oxidoreductase</keyword>
<keyword evidence="5" id="KW-1185">Reference proteome</keyword>
<keyword evidence="2" id="KW-1133">Transmembrane helix</keyword>
<evidence type="ECO:0000256" key="1">
    <source>
        <dbReference type="SAM" id="MobiDB-lite"/>
    </source>
</evidence>
<reference evidence="4 5" key="1">
    <citation type="submission" date="2024-07" db="EMBL/GenBank/DDBJ databases">
        <authorList>
            <person name="Thanompreechachai J."/>
            <person name="Duangmal K."/>
        </authorList>
    </citation>
    <scope>NUCLEOTIDE SEQUENCE [LARGE SCALE GENOMIC DNA]</scope>
    <source>
        <strain evidence="4 5">KCTC 19886</strain>
    </source>
</reference>
<dbReference type="CDD" id="cd03506">
    <property type="entry name" value="Delta6-FADS-like"/>
    <property type="match status" value="1"/>
</dbReference>
<feature type="transmembrane region" description="Helical" evidence="2">
    <location>
        <begin position="246"/>
        <end position="266"/>
    </location>
</feature>
<feature type="transmembrane region" description="Helical" evidence="2">
    <location>
        <begin position="222"/>
        <end position="240"/>
    </location>
</feature>
<sequence>MSTSGAVPTSPAGPRSGASTPSRPAQRSTSSYTALAQRVREAGLLHRRRGYYLRRIVVVASALAALATSVQVVGDFWWVLLLAPVLALTLTQVAFLGHDAAHQQIFSSPRANAIASRCLASLIAGLSHGWWLGKHNIHHAAPNQVGRDTDIDSKLLAFHPDALEGKGRLHRWFLTHQGFWLFPLLLVEGFNLHVDSATAVLRRRRDEPRSATRAVKRRYVDLLMLTTRWAVYAGVLLAAMSPAKAGLFIVAELACFGVLLGGAFVPNHTGMPILARGKKMDFLHRQVITSRNVAGGLLVDFFMGGLNRQVEHHLFPSMPRPNLKLVQPMVRRHCEDLGVPYTEASFPGAYAAVVTYLNTVGMAGRRNISCPLAAQLRS</sequence>
<dbReference type="PIRSF" id="PIRSF015921">
    <property type="entry name" value="FA_sphinglp_des"/>
    <property type="match status" value="1"/>
</dbReference>
<feature type="region of interest" description="Disordered" evidence="1">
    <location>
        <begin position="1"/>
        <end position="31"/>
    </location>
</feature>